<keyword evidence="12" id="KW-1185">Reference proteome</keyword>
<comment type="caution">
    <text evidence="11">The sequence shown here is derived from an EMBL/GenBank/DDBJ whole genome shotgun (WGS) entry which is preliminary data.</text>
</comment>
<keyword evidence="5 9" id="KW-0472">Membrane</keyword>
<evidence type="ECO:0000256" key="1">
    <source>
        <dbReference type="ARBA" id="ARBA00004141"/>
    </source>
</evidence>
<evidence type="ECO:0000256" key="2">
    <source>
        <dbReference type="ARBA" id="ARBA00022692"/>
    </source>
</evidence>
<gene>
    <name evidence="11" type="ORF">PEVE_00031769</name>
</gene>
<dbReference type="EMBL" id="CALNXI010004575">
    <property type="protein sequence ID" value="CAH3196093.1"/>
    <property type="molecule type" value="Genomic_DNA"/>
</dbReference>
<dbReference type="PANTHER" id="PTHR45695">
    <property type="entry name" value="LEUCOKININ RECEPTOR-RELATED"/>
    <property type="match status" value="1"/>
</dbReference>
<feature type="transmembrane region" description="Helical" evidence="9">
    <location>
        <begin position="128"/>
        <end position="147"/>
    </location>
</feature>
<dbReference type="PANTHER" id="PTHR45695:SF9">
    <property type="entry name" value="LEUCOKININ RECEPTOR"/>
    <property type="match status" value="1"/>
</dbReference>
<protein>
    <recommendedName>
        <fullName evidence="10">G-protein coupled receptors family 1 profile domain-containing protein</fullName>
    </recommendedName>
</protein>
<evidence type="ECO:0000256" key="9">
    <source>
        <dbReference type="SAM" id="Phobius"/>
    </source>
</evidence>
<evidence type="ECO:0000256" key="5">
    <source>
        <dbReference type="ARBA" id="ARBA00023136"/>
    </source>
</evidence>
<reference evidence="11 12" key="1">
    <citation type="submission" date="2022-05" db="EMBL/GenBank/DDBJ databases">
        <authorList>
            <consortium name="Genoscope - CEA"/>
            <person name="William W."/>
        </authorList>
    </citation>
    <scope>NUCLEOTIDE SEQUENCE [LARGE SCALE GENOMIC DNA]</scope>
</reference>
<dbReference type="Pfam" id="PF00001">
    <property type="entry name" value="7tm_1"/>
    <property type="match status" value="1"/>
</dbReference>
<sequence>MPKAMEVKTHSCQPDVETGKSKSEGNNESEGDFHNTGQIILLIRSYKEAPVSFGTILPVYIVLIVIGIFVNGAVSMVMLRGKRFKKNASNFFIFHITLTELAIRLVLLPLSLHSLLSTEGTEIFQCKILTLLSNTFSSAIFVSLLAIALDRYCNIIYPMKCLKKKRKLLDLVFLVWLYAVVITCPFVVSVETISVNEIPEAKGMDCVNCTARKLCDIPQNLMGQLSTISYFVFAFLLPVTVIFLLYTRIAICLHKRSNNGMAQKVAARAKSKAVRMLILTVFGYMLSLGPAAVYAMVRSCGYLNGMSFGSILKASWAIKLVTLASSLGNPVIYSYYNGDFRKEFVKSCFSRKNNNSTSFQSIELK</sequence>
<dbReference type="PRINTS" id="PR00237">
    <property type="entry name" value="GPCRRHODOPSN"/>
</dbReference>
<dbReference type="Proteomes" id="UP001159427">
    <property type="component" value="Unassembled WGS sequence"/>
</dbReference>
<keyword evidence="7" id="KW-0807">Transducer</keyword>
<dbReference type="Gene3D" id="1.20.1070.10">
    <property type="entry name" value="Rhodopsin 7-helix transmembrane proteins"/>
    <property type="match status" value="1"/>
</dbReference>
<evidence type="ECO:0000256" key="4">
    <source>
        <dbReference type="ARBA" id="ARBA00023040"/>
    </source>
</evidence>
<name>A0ABN8SXL2_9CNID</name>
<dbReference type="SUPFAM" id="SSF81321">
    <property type="entry name" value="Family A G protein-coupled receptor-like"/>
    <property type="match status" value="1"/>
</dbReference>
<dbReference type="InterPro" id="IPR017452">
    <property type="entry name" value="GPCR_Rhodpsn_7TM"/>
</dbReference>
<keyword evidence="6" id="KW-0675">Receptor</keyword>
<feature type="domain" description="G-protein coupled receptors family 1 profile" evidence="10">
    <location>
        <begin position="70"/>
        <end position="333"/>
    </location>
</feature>
<feature type="transmembrane region" description="Helical" evidence="9">
    <location>
        <begin position="91"/>
        <end position="116"/>
    </location>
</feature>
<keyword evidence="4" id="KW-0297">G-protein coupled receptor</keyword>
<evidence type="ECO:0000256" key="3">
    <source>
        <dbReference type="ARBA" id="ARBA00022989"/>
    </source>
</evidence>
<feature type="transmembrane region" description="Helical" evidence="9">
    <location>
        <begin position="316"/>
        <end position="336"/>
    </location>
</feature>
<feature type="transmembrane region" description="Helical" evidence="9">
    <location>
        <begin position="168"/>
        <end position="188"/>
    </location>
</feature>
<evidence type="ECO:0000313" key="12">
    <source>
        <dbReference type="Proteomes" id="UP001159427"/>
    </source>
</evidence>
<feature type="transmembrane region" description="Helical" evidence="9">
    <location>
        <begin position="57"/>
        <end position="79"/>
    </location>
</feature>
<evidence type="ECO:0000256" key="6">
    <source>
        <dbReference type="ARBA" id="ARBA00023170"/>
    </source>
</evidence>
<dbReference type="PROSITE" id="PS50262">
    <property type="entry name" value="G_PROTEIN_RECEP_F1_2"/>
    <property type="match status" value="1"/>
</dbReference>
<organism evidence="11 12">
    <name type="scientific">Porites evermanni</name>
    <dbReference type="NCBI Taxonomy" id="104178"/>
    <lineage>
        <taxon>Eukaryota</taxon>
        <taxon>Metazoa</taxon>
        <taxon>Cnidaria</taxon>
        <taxon>Anthozoa</taxon>
        <taxon>Hexacorallia</taxon>
        <taxon>Scleractinia</taxon>
        <taxon>Fungiina</taxon>
        <taxon>Poritidae</taxon>
        <taxon>Porites</taxon>
    </lineage>
</organism>
<keyword evidence="2 9" id="KW-0812">Transmembrane</keyword>
<evidence type="ECO:0000256" key="8">
    <source>
        <dbReference type="SAM" id="MobiDB-lite"/>
    </source>
</evidence>
<comment type="subcellular location">
    <subcellularLocation>
        <location evidence="1">Membrane</location>
        <topology evidence="1">Multi-pass membrane protein</topology>
    </subcellularLocation>
</comment>
<keyword evidence="3 9" id="KW-1133">Transmembrane helix</keyword>
<accession>A0ABN8SXL2</accession>
<feature type="transmembrane region" description="Helical" evidence="9">
    <location>
        <begin position="228"/>
        <end position="253"/>
    </location>
</feature>
<evidence type="ECO:0000256" key="7">
    <source>
        <dbReference type="ARBA" id="ARBA00023224"/>
    </source>
</evidence>
<feature type="region of interest" description="Disordered" evidence="8">
    <location>
        <begin position="1"/>
        <end position="31"/>
    </location>
</feature>
<proteinExistence type="predicted"/>
<evidence type="ECO:0000313" key="11">
    <source>
        <dbReference type="EMBL" id="CAH3196093.1"/>
    </source>
</evidence>
<dbReference type="InterPro" id="IPR000276">
    <property type="entry name" value="GPCR_Rhodpsn"/>
</dbReference>
<feature type="transmembrane region" description="Helical" evidence="9">
    <location>
        <begin position="274"/>
        <end position="296"/>
    </location>
</feature>
<evidence type="ECO:0000259" key="10">
    <source>
        <dbReference type="PROSITE" id="PS50262"/>
    </source>
</evidence>